<protein>
    <submittedName>
        <fullName evidence="2">Uncharacterized protein</fullName>
    </submittedName>
</protein>
<sequence>MKVPDYVSQFAKQFPSTARLCQIQNAESNLYLDTVQLSRNSQDANDYVVCRAPNQAKVKYWLILPYGNGQALVPVVQSQEVQYLTPSRLSDGGEPMSLSRFPIAWQLLPAVASRTQVKSSNNTFACLITWVGDKDREVLLASNDRDTSALMMKWEDKVYEYWYIHFVPDENGRVPPVIPGSGVPNTMTYDMRVPNYVADFCRQFPPSARLCQIKNTRHTSNTLYLDVHPQGSYGNDYIVANTDGNSKTKYWIILPYGNGQALVPVDQSQEVRYLTPSPGTANADVPVSLSRFPISWELLPPVLTYGLPELNVSDRDHPGADWWQCLITCEACDGTEYKQVLRVWDPRTPRDGNVVVDRWERRPYQYWAIQFIKDAQGLIPAVIPDASGGTSTTSSKTKTFTATITPLSSSGFTSQNYDLTVKTSTGKTFQAVVKFEKEIPAFQNQGNLQGTYEGDFDGSNSFAGKVGNNTLIISGTNPALEIKGNIRGGPMDSTPVTGSVERTEVPT</sequence>
<evidence type="ECO:0000313" key="3">
    <source>
        <dbReference type="Proteomes" id="UP001213000"/>
    </source>
</evidence>
<accession>A0AAD5VRN2</accession>
<gene>
    <name evidence="2" type="ORF">NP233_g7322</name>
</gene>
<proteinExistence type="predicted"/>
<organism evidence="2 3">
    <name type="scientific">Leucocoprinus birnbaumii</name>
    <dbReference type="NCBI Taxonomy" id="56174"/>
    <lineage>
        <taxon>Eukaryota</taxon>
        <taxon>Fungi</taxon>
        <taxon>Dikarya</taxon>
        <taxon>Basidiomycota</taxon>
        <taxon>Agaricomycotina</taxon>
        <taxon>Agaricomycetes</taxon>
        <taxon>Agaricomycetidae</taxon>
        <taxon>Agaricales</taxon>
        <taxon>Agaricineae</taxon>
        <taxon>Agaricaceae</taxon>
        <taxon>Leucocoprinus</taxon>
    </lineage>
</organism>
<comment type="caution">
    <text evidence="2">The sequence shown here is derived from an EMBL/GenBank/DDBJ whole genome shotgun (WGS) entry which is preliminary data.</text>
</comment>
<dbReference type="EMBL" id="JANIEX010000526">
    <property type="protein sequence ID" value="KAJ3565936.1"/>
    <property type="molecule type" value="Genomic_DNA"/>
</dbReference>
<evidence type="ECO:0000313" key="2">
    <source>
        <dbReference type="EMBL" id="KAJ3565936.1"/>
    </source>
</evidence>
<keyword evidence="3" id="KW-1185">Reference proteome</keyword>
<name>A0AAD5VRN2_9AGAR</name>
<feature type="region of interest" description="Disordered" evidence="1">
    <location>
        <begin position="486"/>
        <end position="507"/>
    </location>
</feature>
<evidence type="ECO:0000256" key="1">
    <source>
        <dbReference type="SAM" id="MobiDB-lite"/>
    </source>
</evidence>
<dbReference type="AlphaFoldDB" id="A0AAD5VRN2"/>
<reference evidence="2" key="1">
    <citation type="submission" date="2022-07" db="EMBL/GenBank/DDBJ databases">
        <title>Genome Sequence of Leucocoprinus birnbaumii.</title>
        <authorList>
            <person name="Buettner E."/>
        </authorList>
    </citation>
    <scope>NUCLEOTIDE SEQUENCE</scope>
    <source>
        <strain evidence="2">VT141</strain>
    </source>
</reference>
<dbReference type="Proteomes" id="UP001213000">
    <property type="component" value="Unassembled WGS sequence"/>
</dbReference>